<sequence length="123" mass="13416">MGIEQPVTKVQAQQQACAALASLNKDSTDQFVQALVGIEKVTSQSIAGTMYNVKMYVANTNCKKSEVNENMAGCKVTEPLQVRLCSTTILSQPWLKQDPSVNAVQCQQPPDGKDQGPWQQIDC</sequence>
<reference evidence="8" key="1">
    <citation type="submission" date="2016-06" db="UniProtKB">
        <authorList>
            <consortium name="WormBaseParasite"/>
        </authorList>
    </citation>
    <scope>IDENTIFICATION</scope>
</reference>
<feature type="region of interest" description="Disordered" evidence="4">
    <location>
        <begin position="102"/>
        <end position="123"/>
    </location>
</feature>
<dbReference type="GO" id="GO:0031982">
    <property type="term" value="C:vesicle"/>
    <property type="evidence" value="ECO:0007669"/>
    <property type="project" value="TreeGrafter"/>
</dbReference>
<evidence type="ECO:0000313" key="8">
    <source>
        <dbReference type="WBParaSite" id="SBAD_0000702701-mRNA-1"/>
    </source>
</evidence>
<dbReference type="Gene3D" id="3.10.450.10">
    <property type="match status" value="1"/>
</dbReference>
<keyword evidence="3" id="KW-0789">Thiol protease inhibitor</keyword>
<evidence type="ECO:0000313" key="6">
    <source>
        <dbReference type="EMBL" id="VDP10777.1"/>
    </source>
</evidence>
<dbReference type="PANTHER" id="PTHR46186:SF2">
    <property type="entry name" value="CYSTATIN"/>
    <property type="match status" value="1"/>
</dbReference>
<reference evidence="6 7" key="2">
    <citation type="submission" date="2018-11" db="EMBL/GenBank/DDBJ databases">
        <authorList>
            <consortium name="Pathogen Informatics"/>
        </authorList>
    </citation>
    <scope>NUCLEOTIDE SEQUENCE [LARGE SCALE GENOMIC DNA]</scope>
</reference>
<gene>
    <name evidence="6" type="ORF">SBAD_LOCUS6764</name>
</gene>
<dbReference type="SMART" id="SM00043">
    <property type="entry name" value="CY"/>
    <property type="match status" value="1"/>
</dbReference>
<organism evidence="8">
    <name type="scientific">Soboliphyme baturini</name>
    <dbReference type="NCBI Taxonomy" id="241478"/>
    <lineage>
        <taxon>Eukaryota</taxon>
        <taxon>Metazoa</taxon>
        <taxon>Ecdysozoa</taxon>
        <taxon>Nematoda</taxon>
        <taxon>Enoplea</taxon>
        <taxon>Dorylaimia</taxon>
        <taxon>Dioctophymatida</taxon>
        <taxon>Dioctophymatoidea</taxon>
        <taxon>Soboliphymatidae</taxon>
        <taxon>Soboliphyme</taxon>
    </lineage>
</organism>
<accession>A0A183IT17</accession>
<dbReference type="PANTHER" id="PTHR46186">
    <property type="entry name" value="CYSTATIN"/>
    <property type="match status" value="1"/>
</dbReference>
<dbReference type="EMBL" id="UZAM01010029">
    <property type="protein sequence ID" value="VDP10777.1"/>
    <property type="molecule type" value="Genomic_DNA"/>
</dbReference>
<dbReference type="GO" id="GO:0005615">
    <property type="term" value="C:extracellular space"/>
    <property type="evidence" value="ECO:0007669"/>
    <property type="project" value="TreeGrafter"/>
</dbReference>
<dbReference type="InterPro" id="IPR046350">
    <property type="entry name" value="Cystatin_sf"/>
</dbReference>
<feature type="domain" description="Cystatin" evidence="5">
    <location>
        <begin position="1"/>
        <end position="107"/>
    </location>
</feature>
<keyword evidence="2" id="KW-0646">Protease inhibitor</keyword>
<proteinExistence type="inferred from homology"/>
<dbReference type="Pfam" id="PF00031">
    <property type="entry name" value="Cystatin"/>
    <property type="match status" value="1"/>
</dbReference>
<dbReference type="CDD" id="cd00042">
    <property type="entry name" value="CY"/>
    <property type="match status" value="1"/>
</dbReference>
<dbReference type="WBParaSite" id="SBAD_0000702701-mRNA-1">
    <property type="protein sequence ID" value="SBAD_0000702701-mRNA-1"/>
    <property type="gene ID" value="SBAD_0000702701"/>
</dbReference>
<evidence type="ECO:0000259" key="5">
    <source>
        <dbReference type="SMART" id="SM00043"/>
    </source>
</evidence>
<evidence type="ECO:0000256" key="1">
    <source>
        <dbReference type="ARBA" id="ARBA00009403"/>
    </source>
</evidence>
<evidence type="ECO:0000256" key="3">
    <source>
        <dbReference type="ARBA" id="ARBA00022704"/>
    </source>
</evidence>
<protein>
    <submittedName>
        <fullName evidence="8">Cystatin domain-containing protein</fullName>
    </submittedName>
</protein>
<dbReference type="GO" id="GO:0005737">
    <property type="term" value="C:cytoplasm"/>
    <property type="evidence" value="ECO:0007669"/>
    <property type="project" value="TreeGrafter"/>
</dbReference>
<comment type="similarity">
    <text evidence="1">Belongs to the cystatin family.</text>
</comment>
<dbReference type="SUPFAM" id="SSF54403">
    <property type="entry name" value="Cystatin/monellin"/>
    <property type="match status" value="1"/>
</dbReference>
<evidence type="ECO:0000256" key="4">
    <source>
        <dbReference type="SAM" id="MobiDB-lite"/>
    </source>
</evidence>
<dbReference type="GO" id="GO:0004869">
    <property type="term" value="F:cysteine-type endopeptidase inhibitor activity"/>
    <property type="evidence" value="ECO:0007669"/>
    <property type="project" value="UniProtKB-KW"/>
</dbReference>
<dbReference type="InterPro" id="IPR000010">
    <property type="entry name" value="Cystatin_dom"/>
</dbReference>
<keyword evidence="7" id="KW-1185">Reference proteome</keyword>
<evidence type="ECO:0000313" key="7">
    <source>
        <dbReference type="Proteomes" id="UP000270296"/>
    </source>
</evidence>
<evidence type="ECO:0000256" key="2">
    <source>
        <dbReference type="ARBA" id="ARBA00022690"/>
    </source>
</evidence>
<name>A0A183IT17_9BILA</name>
<dbReference type="Proteomes" id="UP000270296">
    <property type="component" value="Unassembled WGS sequence"/>
</dbReference>
<dbReference type="AlphaFoldDB" id="A0A183IT17"/>